<gene>
    <name evidence="6" type="ORF">SAMN05216456_0954</name>
</gene>
<evidence type="ECO:0000313" key="7">
    <source>
        <dbReference type="Proteomes" id="UP000199074"/>
    </source>
</evidence>
<feature type="domain" description="Calcineurin-like phosphoesterase" evidence="5">
    <location>
        <begin position="2"/>
        <end position="186"/>
    </location>
</feature>
<sequence>MIIAQLSDIHANGSSERLERLDAVVDWLMPMQPDILIVSGDLAEDDFSQSYRAVQKRLEGFGCPYFVVPGNVDNHAEMRDVFGRRFGWSRDWPLNVSGVVGDLRIIGLDVTVEGAHHGDAAPVLDWLADELRSEMLPTLIFQHQHPFPTGIDGKDRNVCFNGDALAEVIESAGDSVIGLTCGHVHRALFTRFAGRHATMAPSIKKANMLRLDGRESAVVDPPGLLLHHWSEGRLVSHVVMVG</sequence>
<protein>
    <submittedName>
        <fullName evidence="6">Calcineurin-like phosphoesterase</fullName>
    </submittedName>
</protein>
<dbReference type="PANTHER" id="PTHR42988:SF2">
    <property type="entry name" value="CYCLIC NUCLEOTIDE PHOSPHODIESTERASE CBUA0032-RELATED"/>
    <property type="match status" value="1"/>
</dbReference>
<evidence type="ECO:0000256" key="1">
    <source>
        <dbReference type="ARBA" id="ARBA00022723"/>
    </source>
</evidence>
<accession>A0A1I7N6Q0</accession>
<name>A0A1I7N6Q0_9HYPH</name>
<evidence type="ECO:0000259" key="5">
    <source>
        <dbReference type="Pfam" id="PF00149"/>
    </source>
</evidence>
<dbReference type="SUPFAM" id="SSF56300">
    <property type="entry name" value="Metallo-dependent phosphatases"/>
    <property type="match status" value="1"/>
</dbReference>
<dbReference type="InterPro" id="IPR029052">
    <property type="entry name" value="Metallo-depent_PP-like"/>
</dbReference>
<dbReference type="Gene3D" id="3.60.21.10">
    <property type="match status" value="1"/>
</dbReference>
<dbReference type="InterPro" id="IPR050884">
    <property type="entry name" value="CNP_phosphodiesterase-III"/>
</dbReference>
<dbReference type="EMBL" id="FPCK01000001">
    <property type="protein sequence ID" value="SFV30236.1"/>
    <property type="molecule type" value="Genomic_DNA"/>
</dbReference>
<comment type="similarity">
    <text evidence="4">Belongs to the cyclic nucleotide phosphodiesterase class-III family.</text>
</comment>
<dbReference type="Proteomes" id="UP000199074">
    <property type="component" value="Unassembled WGS sequence"/>
</dbReference>
<dbReference type="AlphaFoldDB" id="A0A1I7N6Q0"/>
<dbReference type="Pfam" id="PF00149">
    <property type="entry name" value="Metallophos"/>
    <property type="match status" value="1"/>
</dbReference>
<evidence type="ECO:0000256" key="2">
    <source>
        <dbReference type="ARBA" id="ARBA00022801"/>
    </source>
</evidence>
<keyword evidence="3" id="KW-0408">Iron</keyword>
<evidence type="ECO:0000256" key="4">
    <source>
        <dbReference type="ARBA" id="ARBA00025742"/>
    </source>
</evidence>
<dbReference type="GO" id="GO:0016787">
    <property type="term" value="F:hydrolase activity"/>
    <property type="evidence" value="ECO:0007669"/>
    <property type="project" value="UniProtKB-KW"/>
</dbReference>
<dbReference type="InterPro" id="IPR004843">
    <property type="entry name" value="Calcineurin-like_PHP"/>
</dbReference>
<evidence type="ECO:0000313" key="6">
    <source>
        <dbReference type="EMBL" id="SFV30236.1"/>
    </source>
</evidence>
<keyword evidence="7" id="KW-1185">Reference proteome</keyword>
<evidence type="ECO:0000256" key="3">
    <source>
        <dbReference type="ARBA" id="ARBA00023004"/>
    </source>
</evidence>
<dbReference type="RefSeq" id="WP_175528465.1">
    <property type="nucleotide sequence ID" value="NZ_FPCK01000001.1"/>
</dbReference>
<proteinExistence type="inferred from homology"/>
<dbReference type="PANTHER" id="PTHR42988">
    <property type="entry name" value="PHOSPHOHYDROLASE"/>
    <property type="match status" value="1"/>
</dbReference>
<keyword evidence="1" id="KW-0479">Metal-binding</keyword>
<reference evidence="6 7" key="1">
    <citation type="submission" date="2016-10" db="EMBL/GenBank/DDBJ databases">
        <authorList>
            <person name="de Groot N.N."/>
        </authorList>
    </citation>
    <scope>NUCLEOTIDE SEQUENCE [LARGE SCALE GENOMIC DNA]</scope>
    <source>
        <strain evidence="6 7">IPL20</strain>
    </source>
</reference>
<dbReference type="STRING" id="429728.SAMN05216456_0954"/>
<organism evidence="6 7">
    <name type="scientific">Devosia crocina</name>
    <dbReference type="NCBI Taxonomy" id="429728"/>
    <lineage>
        <taxon>Bacteria</taxon>
        <taxon>Pseudomonadati</taxon>
        <taxon>Pseudomonadota</taxon>
        <taxon>Alphaproteobacteria</taxon>
        <taxon>Hyphomicrobiales</taxon>
        <taxon>Devosiaceae</taxon>
        <taxon>Devosia</taxon>
    </lineage>
</organism>
<dbReference type="GO" id="GO:0046872">
    <property type="term" value="F:metal ion binding"/>
    <property type="evidence" value="ECO:0007669"/>
    <property type="project" value="UniProtKB-KW"/>
</dbReference>
<keyword evidence="2" id="KW-0378">Hydrolase</keyword>